<dbReference type="Pfam" id="PF00582">
    <property type="entry name" value="Usp"/>
    <property type="match status" value="1"/>
</dbReference>
<evidence type="ECO:0000313" key="3">
    <source>
        <dbReference type="EMBL" id="SHJ35381.1"/>
    </source>
</evidence>
<dbReference type="CDD" id="cd00293">
    <property type="entry name" value="USP-like"/>
    <property type="match status" value="1"/>
</dbReference>
<name>A0A1M6ILN3_9FLAO</name>
<evidence type="ECO:0000259" key="2">
    <source>
        <dbReference type="Pfam" id="PF00582"/>
    </source>
</evidence>
<dbReference type="PANTHER" id="PTHR46268">
    <property type="entry name" value="STRESS RESPONSE PROTEIN NHAX"/>
    <property type="match status" value="1"/>
</dbReference>
<organism evidence="3 4">
    <name type="scientific">Arenibacter nanhaiticus</name>
    <dbReference type="NCBI Taxonomy" id="558155"/>
    <lineage>
        <taxon>Bacteria</taxon>
        <taxon>Pseudomonadati</taxon>
        <taxon>Bacteroidota</taxon>
        <taxon>Flavobacteriia</taxon>
        <taxon>Flavobacteriales</taxon>
        <taxon>Flavobacteriaceae</taxon>
        <taxon>Arenibacter</taxon>
    </lineage>
</organism>
<dbReference type="Gene3D" id="3.40.50.620">
    <property type="entry name" value="HUPs"/>
    <property type="match status" value="2"/>
</dbReference>
<dbReference type="InterPro" id="IPR006016">
    <property type="entry name" value="UspA"/>
</dbReference>
<gene>
    <name evidence="3" type="ORF">SAMN04487911_11840</name>
</gene>
<proteinExistence type="inferred from homology"/>
<dbReference type="OrthoDB" id="9788959at2"/>
<reference evidence="3 4" key="1">
    <citation type="submission" date="2016-11" db="EMBL/GenBank/DDBJ databases">
        <authorList>
            <person name="Jaros S."/>
            <person name="Januszkiewicz K."/>
            <person name="Wedrychowicz H."/>
        </authorList>
    </citation>
    <scope>NUCLEOTIDE SEQUENCE [LARGE SCALE GENOMIC DNA]</scope>
    <source>
        <strain evidence="3 4">CGMCC 1.8863</strain>
    </source>
</reference>
<dbReference type="Proteomes" id="UP000184231">
    <property type="component" value="Unassembled WGS sequence"/>
</dbReference>
<dbReference type="AlphaFoldDB" id="A0A1M6ILN3"/>
<dbReference type="InterPro" id="IPR014729">
    <property type="entry name" value="Rossmann-like_a/b/a_fold"/>
</dbReference>
<dbReference type="STRING" id="558155.SAMN04487911_11840"/>
<protein>
    <submittedName>
        <fullName evidence="3">Nucleotide-binding universal stress protein, UspA family</fullName>
    </submittedName>
</protein>
<keyword evidence="4" id="KW-1185">Reference proteome</keyword>
<dbReference type="RefSeq" id="WP_072764946.1">
    <property type="nucleotide sequence ID" value="NZ_FQYX01000018.1"/>
</dbReference>
<dbReference type="SUPFAM" id="SSF52402">
    <property type="entry name" value="Adenine nucleotide alpha hydrolases-like"/>
    <property type="match status" value="2"/>
</dbReference>
<dbReference type="PANTHER" id="PTHR46268:SF6">
    <property type="entry name" value="UNIVERSAL STRESS PROTEIN UP12"/>
    <property type="match status" value="1"/>
</dbReference>
<evidence type="ECO:0000256" key="1">
    <source>
        <dbReference type="ARBA" id="ARBA00008791"/>
    </source>
</evidence>
<accession>A0A1M6ILN3</accession>
<evidence type="ECO:0000313" key="4">
    <source>
        <dbReference type="Proteomes" id="UP000184231"/>
    </source>
</evidence>
<feature type="domain" description="UspA" evidence="2">
    <location>
        <begin position="1"/>
        <end position="147"/>
    </location>
</feature>
<dbReference type="EMBL" id="FQYX01000018">
    <property type="protein sequence ID" value="SHJ35381.1"/>
    <property type="molecule type" value="Genomic_DNA"/>
</dbReference>
<comment type="similarity">
    <text evidence="1">Belongs to the universal stress protein A family.</text>
</comment>
<sequence>MKNILLPTDFSDNSWNAIKYAISLYKEEKCVFYILNTYTPTIAHSRFMAISDHEKMSKDIVRANSEKGLMNLVWKIKSKYNNEHHSFVTISSFNLLVDEVKNIIETKKIDLVIAGTKGASQLEEVFMGSNIVRMIKSIKNCPVLAIPSNFKFIRPSEIAFATDFNRFYTESELRPLIEMARSFQATIRIVHVQYEIKALTEVQQFNLGMLRKYLGELPHYVHTVSELNSVSKTLEVFANELDIHLLAMLHYPHSYMEKMTREPIVNRLAFHTQIPLLVIPELGMNASCFSVNKEASENPSRTLKN</sequence>